<gene>
    <name evidence="2" type="ORF">G3569_10355</name>
</gene>
<keyword evidence="1" id="KW-0472">Membrane</keyword>
<evidence type="ECO:0000256" key="1">
    <source>
        <dbReference type="SAM" id="Phobius"/>
    </source>
</evidence>
<evidence type="ECO:0000313" key="2">
    <source>
        <dbReference type="EMBL" id="NGP88759.1"/>
    </source>
</evidence>
<dbReference type="GO" id="GO:0005506">
    <property type="term" value="F:iron ion binding"/>
    <property type="evidence" value="ECO:0007669"/>
    <property type="project" value="InterPro"/>
</dbReference>
<keyword evidence="3" id="KW-1185">Reference proteome</keyword>
<dbReference type="Gene3D" id="1.20.120.10">
    <property type="entry name" value="Cytochrome c/b562"/>
    <property type="match status" value="1"/>
</dbReference>
<dbReference type="RefSeq" id="WP_165268820.1">
    <property type="nucleotide sequence ID" value="NZ_JAALLS010000012.1"/>
</dbReference>
<feature type="transmembrane region" description="Helical" evidence="1">
    <location>
        <begin position="7"/>
        <end position="26"/>
    </location>
</feature>
<organism evidence="2 3">
    <name type="scientific">Fodinibius halophilus</name>
    <dbReference type="NCBI Taxonomy" id="1736908"/>
    <lineage>
        <taxon>Bacteria</taxon>
        <taxon>Pseudomonadati</taxon>
        <taxon>Balneolota</taxon>
        <taxon>Balneolia</taxon>
        <taxon>Balneolales</taxon>
        <taxon>Balneolaceae</taxon>
        <taxon>Fodinibius</taxon>
    </lineage>
</organism>
<keyword evidence="1" id="KW-0812">Transmembrane</keyword>
<evidence type="ECO:0000313" key="3">
    <source>
        <dbReference type="Proteomes" id="UP000479132"/>
    </source>
</evidence>
<proteinExistence type="predicted"/>
<dbReference type="InterPro" id="IPR010980">
    <property type="entry name" value="Cyt_c/b562"/>
</dbReference>
<dbReference type="Proteomes" id="UP000479132">
    <property type="component" value="Unassembled WGS sequence"/>
</dbReference>
<dbReference type="AlphaFoldDB" id="A0A6M1T3U3"/>
<comment type="caution">
    <text evidence="2">The sequence shown here is derived from an EMBL/GenBank/DDBJ whole genome shotgun (WGS) entry which is preliminary data.</text>
</comment>
<sequence length="149" mass="16762">MIARESVAVLLVVVVSSVSMIGWSYFQGEESQPETMKLVPMMQLLLNDMQTVDQGIYTEDYEVIAQGAAGIAHHPVMTPEDKAMVKKVLGKEIKQFVAFDKTVHHHADSMRKAAVEQNMEEVLTHYRIVQQGCVDCHSNYRKQISAVNK</sequence>
<reference evidence="2 3" key="1">
    <citation type="submission" date="2020-02" db="EMBL/GenBank/DDBJ databases">
        <title>Aliifodinibius halophilus 2W32, complete genome.</title>
        <authorList>
            <person name="Li Y."/>
            <person name="Wu S."/>
        </authorList>
    </citation>
    <scope>NUCLEOTIDE SEQUENCE [LARGE SCALE GENOMIC DNA]</scope>
    <source>
        <strain evidence="2 3">2W32</strain>
    </source>
</reference>
<dbReference type="GO" id="GO:0022900">
    <property type="term" value="P:electron transport chain"/>
    <property type="evidence" value="ECO:0007669"/>
    <property type="project" value="InterPro"/>
</dbReference>
<name>A0A6M1T3U3_9BACT</name>
<dbReference type="SUPFAM" id="SSF47175">
    <property type="entry name" value="Cytochromes"/>
    <property type="match status" value="1"/>
</dbReference>
<dbReference type="GO" id="GO:0020037">
    <property type="term" value="F:heme binding"/>
    <property type="evidence" value="ECO:0007669"/>
    <property type="project" value="InterPro"/>
</dbReference>
<dbReference type="GO" id="GO:0009055">
    <property type="term" value="F:electron transfer activity"/>
    <property type="evidence" value="ECO:0007669"/>
    <property type="project" value="InterPro"/>
</dbReference>
<protein>
    <submittedName>
        <fullName evidence="2">Cytochrome c</fullName>
    </submittedName>
</protein>
<dbReference type="EMBL" id="JAALLS010000012">
    <property type="protein sequence ID" value="NGP88759.1"/>
    <property type="molecule type" value="Genomic_DNA"/>
</dbReference>
<accession>A0A6M1T3U3</accession>
<keyword evidence="1" id="KW-1133">Transmembrane helix</keyword>